<name>A0A0R1TSK7_9LACO</name>
<dbReference type="STRING" id="1423740.FC36_GL000256"/>
<protein>
    <submittedName>
        <fullName evidence="1">Uncharacterized protein</fullName>
    </submittedName>
</protein>
<sequence>MVTECFCGIKINYVLHDDRERLERVERAAKETLEDTIRDAQIEEYGNVDANYNSVDGGYSEIPADFHQFIVDNYGSVENYIKQTDEELGTISY</sequence>
<reference evidence="1 2" key="1">
    <citation type="journal article" date="2015" name="Genome Announc.">
        <title>Expanding the biotechnology potential of lactobacilli through comparative genomics of 213 strains and associated genera.</title>
        <authorList>
            <person name="Sun Z."/>
            <person name="Harris H.M."/>
            <person name="McCann A."/>
            <person name="Guo C."/>
            <person name="Argimon S."/>
            <person name="Zhang W."/>
            <person name="Yang X."/>
            <person name="Jeffery I.B."/>
            <person name="Cooney J.C."/>
            <person name="Kagawa T.F."/>
            <person name="Liu W."/>
            <person name="Song Y."/>
            <person name="Salvetti E."/>
            <person name="Wrobel A."/>
            <person name="Rasinkangas P."/>
            <person name="Parkhill J."/>
            <person name="Rea M.C."/>
            <person name="O'Sullivan O."/>
            <person name="Ritari J."/>
            <person name="Douillard F.P."/>
            <person name="Paul Ross R."/>
            <person name="Yang R."/>
            <person name="Briner A.E."/>
            <person name="Felis G.E."/>
            <person name="de Vos W.M."/>
            <person name="Barrangou R."/>
            <person name="Klaenhammer T.R."/>
            <person name="Caufield P.W."/>
            <person name="Cui Y."/>
            <person name="Zhang H."/>
            <person name="O'Toole P.W."/>
        </authorList>
    </citation>
    <scope>NUCLEOTIDE SEQUENCE [LARGE SCALE GENOMIC DNA]</scope>
    <source>
        <strain evidence="1 2">DSM 15833</strain>
    </source>
</reference>
<dbReference type="AlphaFoldDB" id="A0A0R1TSK7"/>
<evidence type="ECO:0000313" key="2">
    <source>
        <dbReference type="Proteomes" id="UP000051048"/>
    </source>
</evidence>
<accession>A0A0R1TSK7</accession>
<evidence type="ECO:0000313" key="1">
    <source>
        <dbReference type="EMBL" id="KRL84333.1"/>
    </source>
</evidence>
<gene>
    <name evidence="1" type="ORF">FC36_GL000256</name>
</gene>
<dbReference type="Proteomes" id="UP000051048">
    <property type="component" value="Unassembled WGS sequence"/>
</dbReference>
<proteinExistence type="predicted"/>
<dbReference type="RefSeq" id="WP_023859264.1">
    <property type="nucleotide sequence ID" value="NZ_AZFH01000010.1"/>
</dbReference>
<comment type="caution">
    <text evidence="1">The sequence shown here is derived from an EMBL/GenBank/DDBJ whole genome shotgun (WGS) entry which is preliminary data.</text>
</comment>
<dbReference type="EMBL" id="AZFH01000010">
    <property type="protein sequence ID" value="KRL84333.1"/>
    <property type="molecule type" value="Genomic_DNA"/>
</dbReference>
<organism evidence="1 2">
    <name type="scientific">Ligilactobacillus equi DSM 15833 = JCM 10991</name>
    <dbReference type="NCBI Taxonomy" id="1423740"/>
    <lineage>
        <taxon>Bacteria</taxon>
        <taxon>Bacillati</taxon>
        <taxon>Bacillota</taxon>
        <taxon>Bacilli</taxon>
        <taxon>Lactobacillales</taxon>
        <taxon>Lactobacillaceae</taxon>
        <taxon>Ligilactobacillus</taxon>
    </lineage>
</organism>
<dbReference type="PATRIC" id="fig|1423740.3.peg.275"/>